<sequence>MVECTLTRDNCGKAIYSALLSFFFIQERNENIRTLNDIIRNLKKDGLSFSMYIPWFFFINPFWYTYHKNLIAKKNIEPLKKQKNGVMLHYVTCNQLYGIQDSWCHFVCEIYDSGKRINFIDPYKKHIVIDYPKHKTTKIDFESFLSSNHIMLYIYR</sequence>
<accession>A0A1R4H756</accession>
<proteinExistence type="predicted"/>
<feature type="transmembrane region" description="Helical" evidence="1">
    <location>
        <begin position="49"/>
        <end position="66"/>
    </location>
</feature>
<keyword evidence="1" id="KW-0812">Transmembrane</keyword>
<reference evidence="3" key="1">
    <citation type="submission" date="2017-02" db="EMBL/GenBank/DDBJ databases">
        <authorList>
            <person name="Daims H."/>
        </authorList>
    </citation>
    <scope>NUCLEOTIDE SEQUENCE [LARGE SCALE GENOMIC DNA]</scope>
</reference>
<keyword evidence="1" id="KW-1133">Transmembrane helix</keyword>
<evidence type="ECO:0000313" key="2">
    <source>
        <dbReference type="EMBL" id="SJM92016.1"/>
    </source>
</evidence>
<keyword evidence="1" id="KW-0472">Membrane</keyword>
<dbReference type="Proteomes" id="UP000195667">
    <property type="component" value="Unassembled WGS sequence"/>
</dbReference>
<keyword evidence="3" id="KW-1185">Reference proteome</keyword>
<gene>
    <name evidence="2" type="ORF">CRENPOLYSF1_230037</name>
</gene>
<name>A0A1R4H756_9GAMM</name>
<dbReference type="AlphaFoldDB" id="A0A1R4H756"/>
<protein>
    <submittedName>
        <fullName evidence="2">Uncharacterized protein</fullName>
    </submittedName>
</protein>
<organism evidence="2 3">
    <name type="scientific">Crenothrix polyspora</name>
    <dbReference type="NCBI Taxonomy" id="360316"/>
    <lineage>
        <taxon>Bacteria</taxon>
        <taxon>Pseudomonadati</taxon>
        <taxon>Pseudomonadota</taxon>
        <taxon>Gammaproteobacteria</taxon>
        <taxon>Methylococcales</taxon>
        <taxon>Crenotrichaceae</taxon>
        <taxon>Crenothrix</taxon>
    </lineage>
</organism>
<dbReference type="EMBL" id="FUKI01000097">
    <property type="protein sequence ID" value="SJM92016.1"/>
    <property type="molecule type" value="Genomic_DNA"/>
</dbReference>
<evidence type="ECO:0000313" key="3">
    <source>
        <dbReference type="Proteomes" id="UP000195667"/>
    </source>
</evidence>
<evidence type="ECO:0000256" key="1">
    <source>
        <dbReference type="SAM" id="Phobius"/>
    </source>
</evidence>